<dbReference type="EMBL" id="CAKKNE010000005">
    <property type="protein sequence ID" value="CAH0375779.1"/>
    <property type="molecule type" value="Genomic_DNA"/>
</dbReference>
<comment type="caution">
    <text evidence="2">The sequence shown here is derived from an EMBL/GenBank/DDBJ whole genome shotgun (WGS) entry which is preliminary data.</text>
</comment>
<feature type="region of interest" description="Disordered" evidence="1">
    <location>
        <begin position="103"/>
        <end position="179"/>
    </location>
</feature>
<sequence length="179" mass="18872">MSSHDGGGATGEGKSLGARRARLNQLKADPLPSARPPPPEIVFGIGHPARRLRGRAALGPSPISSVDSRAAVDRGATLPPVKKGGRGRLRQVAVDDESLVVSVEGVGSRSGCRGREPELLRGNGRSETQTGRREASPGAGRRATQRACRWREVDQEPPPLSPSSISPGLSARQGRERSR</sequence>
<organism evidence="2 3">
    <name type="scientific">Pelagomonas calceolata</name>
    <dbReference type="NCBI Taxonomy" id="35677"/>
    <lineage>
        <taxon>Eukaryota</taxon>
        <taxon>Sar</taxon>
        <taxon>Stramenopiles</taxon>
        <taxon>Ochrophyta</taxon>
        <taxon>Pelagophyceae</taxon>
        <taxon>Pelagomonadales</taxon>
        <taxon>Pelagomonadaceae</taxon>
        <taxon>Pelagomonas</taxon>
    </lineage>
</organism>
<protein>
    <submittedName>
        <fullName evidence="2">Uncharacterized protein</fullName>
    </submittedName>
</protein>
<proteinExistence type="predicted"/>
<feature type="region of interest" description="Disordered" evidence="1">
    <location>
        <begin position="1"/>
        <end position="41"/>
    </location>
</feature>
<feature type="region of interest" description="Disordered" evidence="1">
    <location>
        <begin position="55"/>
        <end position="90"/>
    </location>
</feature>
<reference evidence="2" key="1">
    <citation type="submission" date="2021-11" db="EMBL/GenBank/DDBJ databases">
        <authorList>
            <consortium name="Genoscope - CEA"/>
            <person name="William W."/>
        </authorList>
    </citation>
    <scope>NUCLEOTIDE SEQUENCE</scope>
</reference>
<dbReference type="Proteomes" id="UP000789595">
    <property type="component" value="Unassembled WGS sequence"/>
</dbReference>
<accession>A0A8J2SY38</accession>
<name>A0A8J2SY38_9STRA</name>
<evidence type="ECO:0000256" key="1">
    <source>
        <dbReference type="SAM" id="MobiDB-lite"/>
    </source>
</evidence>
<evidence type="ECO:0000313" key="2">
    <source>
        <dbReference type="EMBL" id="CAH0375779.1"/>
    </source>
</evidence>
<evidence type="ECO:0000313" key="3">
    <source>
        <dbReference type="Proteomes" id="UP000789595"/>
    </source>
</evidence>
<feature type="compositionally biased region" description="Gly residues" evidence="1">
    <location>
        <begin position="1"/>
        <end position="11"/>
    </location>
</feature>
<gene>
    <name evidence="2" type="ORF">PECAL_5P03240</name>
</gene>
<dbReference type="AlphaFoldDB" id="A0A8J2SY38"/>
<keyword evidence="3" id="KW-1185">Reference proteome</keyword>